<keyword evidence="3" id="KW-1185">Reference proteome</keyword>
<proteinExistence type="predicted"/>
<protein>
    <submittedName>
        <fullName evidence="2">Conserved uncharacterized mitochondrial protein</fullName>
    </submittedName>
</protein>
<evidence type="ECO:0000313" key="2">
    <source>
        <dbReference type="EMBL" id="KAF0852195.1"/>
    </source>
</evidence>
<evidence type="ECO:0000259" key="1">
    <source>
        <dbReference type="Pfam" id="PF18648"/>
    </source>
</evidence>
<dbReference type="AlphaFoldDB" id="A0A8K0F2E7"/>
<dbReference type="Pfam" id="PF18648">
    <property type="entry name" value="ADPRTs_Tse2"/>
    <property type="match status" value="1"/>
</dbReference>
<comment type="caution">
    <text evidence="2">The sequence shown here is derived from an EMBL/GenBank/DDBJ whole genome shotgun (WGS) entry which is preliminary data.</text>
</comment>
<sequence length="150" mass="17073">MGRSIIGRFNVVPQLLLRMQSGKAVRLRDFAAQQKLGRTSFDVKLQDDGLVHPIPPSTTEFVRPNGMSLRPPGGNFQETLETFQKPPIIFRLVEGTPLPAHFTLLHEHTDHFSLQTTEPVSITELNKRMTVFLSQFQIITTQDYIREFGL</sequence>
<reference evidence="2" key="1">
    <citation type="submission" date="2019-09" db="EMBL/GenBank/DDBJ databases">
        <title>The Mitochondrial Proteome of the Jakobid, Andalucia godoyi, a Protist With the Most Gene-Rich and Bacteria-Like Mitochondrial Genome.</title>
        <authorList>
            <person name="Gray M.W."/>
            <person name="Burger G."/>
            <person name="Derelle R."/>
            <person name="Klimes V."/>
            <person name="Leger M."/>
            <person name="Sarrasin M."/>
            <person name="Vlcek C."/>
            <person name="Roger A.J."/>
            <person name="Elias M."/>
            <person name="Lang B.F."/>
        </authorList>
    </citation>
    <scope>NUCLEOTIDE SEQUENCE</scope>
    <source>
        <strain evidence="2">And28</strain>
    </source>
</reference>
<gene>
    <name evidence="2" type="ORF">ANDGO_03454</name>
</gene>
<feature type="domain" description="Tse2 ADP-ribosyltransferase toxin" evidence="1">
    <location>
        <begin position="16"/>
        <end position="143"/>
    </location>
</feature>
<organism evidence="2 3">
    <name type="scientific">Andalucia godoyi</name>
    <name type="common">Flagellate</name>
    <dbReference type="NCBI Taxonomy" id="505711"/>
    <lineage>
        <taxon>Eukaryota</taxon>
        <taxon>Discoba</taxon>
        <taxon>Jakobida</taxon>
        <taxon>Andalucina</taxon>
        <taxon>Andaluciidae</taxon>
        <taxon>Andalucia</taxon>
    </lineage>
</organism>
<name>A0A8K0F2E7_ANDGO</name>
<dbReference type="OrthoDB" id="10266325at2759"/>
<accession>A0A8K0F2E7</accession>
<evidence type="ECO:0000313" key="3">
    <source>
        <dbReference type="Proteomes" id="UP000799049"/>
    </source>
</evidence>
<dbReference type="InterPro" id="IPR041018">
    <property type="entry name" value="ADPRTs_Tse2"/>
</dbReference>
<dbReference type="Proteomes" id="UP000799049">
    <property type="component" value="Unassembled WGS sequence"/>
</dbReference>
<dbReference type="EMBL" id="VRVR01000053">
    <property type="protein sequence ID" value="KAF0852195.1"/>
    <property type="molecule type" value="Genomic_DNA"/>
</dbReference>